<feature type="region of interest" description="Disordered" evidence="7">
    <location>
        <begin position="32"/>
        <end position="59"/>
    </location>
</feature>
<feature type="transmembrane region" description="Helical" evidence="8">
    <location>
        <begin position="71"/>
        <end position="98"/>
    </location>
</feature>
<feature type="transmembrane region" description="Helical" evidence="8">
    <location>
        <begin position="287"/>
        <end position="304"/>
    </location>
</feature>
<feature type="transmembrane region" description="Helical" evidence="8">
    <location>
        <begin position="487"/>
        <end position="512"/>
    </location>
</feature>
<dbReference type="InterPro" id="IPR020846">
    <property type="entry name" value="MFS_dom"/>
</dbReference>
<feature type="transmembrane region" description="Helical" evidence="8">
    <location>
        <begin position="262"/>
        <end position="281"/>
    </location>
</feature>
<evidence type="ECO:0000256" key="2">
    <source>
        <dbReference type="ARBA" id="ARBA00022448"/>
    </source>
</evidence>
<feature type="domain" description="Major facilitator superfamily (MFS) profile" evidence="9">
    <location>
        <begin position="72"/>
        <end position="516"/>
    </location>
</feature>
<evidence type="ECO:0000256" key="7">
    <source>
        <dbReference type="SAM" id="MobiDB-lite"/>
    </source>
</evidence>
<feature type="compositionally biased region" description="Basic and acidic residues" evidence="7">
    <location>
        <begin position="1"/>
        <end position="17"/>
    </location>
</feature>
<feature type="transmembrane region" description="Helical" evidence="8">
    <location>
        <begin position="227"/>
        <end position="250"/>
    </location>
</feature>
<feature type="transmembrane region" description="Helical" evidence="8">
    <location>
        <begin position="362"/>
        <end position="379"/>
    </location>
</feature>
<feature type="transmembrane region" description="Helical" evidence="8">
    <location>
        <begin position="454"/>
        <end position="475"/>
    </location>
</feature>
<gene>
    <name evidence="10" type="primary">LinCd_2</name>
    <name evidence="10" type="ORF">CE91St30_27850</name>
</gene>
<feature type="transmembrane region" description="Helical" evidence="8">
    <location>
        <begin position="137"/>
        <end position="161"/>
    </location>
</feature>
<feature type="transmembrane region" description="Helical" evidence="8">
    <location>
        <begin position="199"/>
        <end position="221"/>
    </location>
</feature>
<evidence type="ECO:0000313" key="10">
    <source>
        <dbReference type="EMBL" id="BDE97452.1"/>
    </source>
</evidence>
<dbReference type="InterPro" id="IPR011701">
    <property type="entry name" value="MFS"/>
</dbReference>
<evidence type="ECO:0000256" key="1">
    <source>
        <dbReference type="ARBA" id="ARBA00004651"/>
    </source>
</evidence>
<evidence type="ECO:0000313" key="11">
    <source>
        <dbReference type="Proteomes" id="UP001320544"/>
    </source>
</evidence>
<name>A0ABN6ML87_9ACTN</name>
<accession>A0ABN6ML87</accession>
<dbReference type="PANTHER" id="PTHR42718:SF24">
    <property type="entry name" value="MAJOR FACILITATOR SUPERFAMILY (MFS) PROFILE DOMAIN-CONTAINING PROTEIN"/>
    <property type="match status" value="1"/>
</dbReference>
<dbReference type="InterPro" id="IPR004638">
    <property type="entry name" value="EmrB-like"/>
</dbReference>
<dbReference type="InterPro" id="IPR036259">
    <property type="entry name" value="MFS_trans_sf"/>
</dbReference>
<feature type="region of interest" description="Disordered" evidence="7">
    <location>
        <begin position="1"/>
        <end position="20"/>
    </location>
</feature>
<reference evidence="10 11" key="1">
    <citation type="submission" date="2022-01" db="EMBL/GenBank/DDBJ databases">
        <title>Novel bile acid biosynthetic pathways are enriched in the microbiome of centenarians.</title>
        <authorList>
            <person name="Sato Y."/>
            <person name="Atarashi K."/>
            <person name="Plichta R.D."/>
            <person name="Arai Y."/>
            <person name="Sasajima S."/>
            <person name="Kearney M.S."/>
            <person name="Suda W."/>
            <person name="Takeshita K."/>
            <person name="Sasaki T."/>
            <person name="Okamoto S."/>
            <person name="Skelly N.A."/>
            <person name="Okamura Y."/>
            <person name="Vlamakis H."/>
            <person name="Li Y."/>
            <person name="Tanoue T."/>
            <person name="Takei H."/>
            <person name="Nittono H."/>
            <person name="Narushima S."/>
            <person name="Irie J."/>
            <person name="Itoh H."/>
            <person name="Moriya K."/>
            <person name="Sugiura Y."/>
            <person name="Suematsu M."/>
            <person name="Moritoki N."/>
            <person name="Shibata S."/>
            <person name="Littman R.D."/>
            <person name="Fischbach A.M."/>
            <person name="Uwamino Y."/>
            <person name="Inoue T."/>
            <person name="Honda A."/>
            <person name="Hattori M."/>
            <person name="Murai T."/>
            <person name="Xavier J.R."/>
            <person name="Hirose N."/>
            <person name="Honda K."/>
        </authorList>
    </citation>
    <scope>NUCLEOTIDE SEQUENCE [LARGE SCALE GENOMIC DNA]</scope>
    <source>
        <strain evidence="10 11">CE91-St30</strain>
    </source>
</reference>
<dbReference type="NCBIfam" id="TIGR00711">
    <property type="entry name" value="efflux_EmrB"/>
    <property type="match status" value="1"/>
</dbReference>
<dbReference type="Gene3D" id="1.20.1720.10">
    <property type="entry name" value="Multidrug resistance protein D"/>
    <property type="match status" value="1"/>
</dbReference>
<protein>
    <submittedName>
        <fullName evidence="10">MFS transporter</fullName>
    </submittedName>
</protein>
<evidence type="ECO:0000256" key="5">
    <source>
        <dbReference type="ARBA" id="ARBA00022989"/>
    </source>
</evidence>
<evidence type="ECO:0000259" key="9">
    <source>
        <dbReference type="PROSITE" id="PS50850"/>
    </source>
</evidence>
<dbReference type="Pfam" id="PF07690">
    <property type="entry name" value="MFS_1"/>
    <property type="match status" value="1"/>
</dbReference>
<sequence length="523" mass="54857">MKRKSEIPQPFGEREHNTGSVDAVVDGAACDGARNLGSDSDPGCNSGSNPGSGSDSDVPIEAGIPKRKRMVVLAVMITGTFIASLSQSMLIAALPTIMDQFGVDATLGQLLTTSYIFTLGLISAMTAALISKFNTKYLFMAAMTCFIVGCAAALFAPNYWLLLGARLLQAGGAGVALPLVQVVALSVYPKEQYGRAMGLVGLIIGFAPAIGPTVSGFMIDFWGWKSIFIILGSIVAVITVASAFVLTDAAEHERERFDTLSAVLYTVGFVCFMIGVTAVESLGLGDIRAYVPSVVGTVALIVFARRQFKIENPLLKLRCLMNRQFGIATVLVVVTQIALMVGAIMVPLFVQDIQGKTAMESGLTILPGAMLLGFLNPVTGRLLDKYGARPLIAAGCTLLIVGTLVFVKFGAAAPAWVVTVTYGIRIVGVACLMMPMTAYGCAALPSDDLAQGTAIMTSFRQIFGAIGSSILVAVMTGNAETATGIDLFGFGVSFEVQAAIVFAGLVIGLAFIPRKRKTVAARV</sequence>
<dbReference type="PANTHER" id="PTHR42718">
    <property type="entry name" value="MAJOR FACILITATOR SUPERFAMILY MULTIDRUG TRANSPORTER MFSC"/>
    <property type="match status" value="1"/>
</dbReference>
<keyword evidence="4 8" id="KW-0812">Transmembrane</keyword>
<feature type="transmembrane region" description="Helical" evidence="8">
    <location>
        <begin position="391"/>
        <end position="416"/>
    </location>
</feature>
<dbReference type="Gene3D" id="1.20.1250.20">
    <property type="entry name" value="MFS general substrate transporter like domains"/>
    <property type="match status" value="1"/>
</dbReference>
<evidence type="ECO:0000256" key="6">
    <source>
        <dbReference type="ARBA" id="ARBA00023136"/>
    </source>
</evidence>
<feature type="compositionally biased region" description="Low complexity" evidence="7">
    <location>
        <begin position="40"/>
        <end position="57"/>
    </location>
</feature>
<organism evidence="10 11">
    <name type="scientific">Raoultibacter timonensis</name>
    <dbReference type="NCBI Taxonomy" id="1907662"/>
    <lineage>
        <taxon>Bacteria</taxon>
        <taxon>Bacillati</taxon>
        <taxon>Actinomycetota</taxon>
        <taxon>Coriobacteriia</taxon>
        <taxon>Eggerthellales</taxon>
        <taxon>Eggerthellaceae</taxon>
        <taxon>Raoultibacter</taxon>
    </lineage>
</organism>
<evidence type="ECO:0000256" key="8">
    <source>
        <dbReference type="SAM" id="Phobius"/>
    </source>
</evidence>
<comment type="subcellular location">
    <subcellularLocation>
        <location evidence="1">Cell membrane</location>
        <topology evidence="1">Multi-pass membrane protein</topology>
    </subcellularLocation>
</comment>
<feature type="transmembrane region" description="Helical" evidence="8">
    <location>
        <begin position="325"/>
        <end position="350"/>
    </location>
</feature>
<dbReference type="EMBL" id="AP025564">
    <property type="protein sequence ID" value="BDE97452.1"/>
    <property type="molecule type" value="Genomic_DNA"/>
</dbReference>
<keyword evidence="3" id="KW-1003">Cell membrane</keyword>
<proteinExistence type="predicted"/>
<feature type="transmembrane region" description="Helical" evidence="8">
    <location>
        <begin position="110"/>
        <end position="130"/>
    </location>
</feature>
<keyword evidence="11" id="KW-1185">Reference proteome</keyword>
<evidence type="ECO:0000256" key="3">
    <source>
        <dbReference type="ARBA" id="ARBA00022475"/>
    </source>
</evidence>
<feature type="transmembrane region" description="Helical" evidence="8">
    <location>
        <begin position="167"/>
        <end position="187"/>
    </location>
</feature>
<dbReference type="RefSeq" id="WP_219724319.1">
    <property type="nucleotide sequence ID" value="NZ_AP025564.1"/>
</dbReference>
<dbReference type="PRINTS" id="PR01036">
    <property type="entry name" value="TCRTETB"/>
</dbReference>
<feature type="transmembrane region" description="Helical" evidence="8">
    <location>
        <begin position="422"/>
        <end position="442"/>
    </location>
</feature>
<dbReference type="SUPFAM" id="SSF103473">
    <property type="entry name" value="MFS general substrate transporter"/>
    <property type="match status" value="1"/>
</dbReference>
<keyword evidence="5 8" id="KW-1133">Transmembrane helix</keyword>
<dbReference type="PROSITE" id="PS50850">
    <property type="entry name" value="MFS"/>
    <property type="match status" value="1"/>
</dbReference>
<keyword evidence="2" id="KW-0813">Transport</keyword>
<evidence type="ECO:0000256" key="4">
    <source>
        <dbReference type="ARBA" id="ARBA00022692"/>
    </source>
</evidence>
<keyword evidence="6 8" id="KW-0472">Membrane</keyword>
<dbReference type="Proteomes" id="UP001320544">
    <property type="component" value="Chromosome"/>
</dbReference>